<reference evidence="1" key="1">
    <citation type="journal article" date="2015" name="PeerJ">
        <title>First genomic representation of candidate bacterial phylum KSB3 points to enhanced environmental sensing as a trigger of wastewater bulking.</title>
        <authorList>
            <person name="Sekiguchi Y."/>
            <person name="Ohashi A."/>
            <person name="Parks D.H."/>
            <person name="Yamauchi T."/>
            <person name="Tyson G.W."/>
            <person name="Hugenholtz P."/>
        </authorList>
    </citation>
    <scope>NUCLEOTIDE SEQUENCE [LARGE SCALE GENOMIC DNA]</scope>
</reference>
<dbReference type="HOGENOM" id="CLU_186774_0_0_0"/>
<dbReference type="Gene3D" id="1.10.287.850">
    <property type="entry name" value="HP0062-like domain"/>
    <property type="match status" value="1"/>
</dbReference>
<evidence type="ECO:0000313" key="1">
    <source>
        <dbReference type="EMBL" id="GAK59600.1"/>
    </source>
</evidence>
<gene>
    <name evidence="1" type="ORF">U27_06585</name>
</gene>
<sequence>MPQAIVDPEELARFASNLRQFNVQLQEGMLKLNGQFDQLSSTWRDQEHQKFAQEYEQTMKVLTHFLQVSDQHIPFLLRKAQRVREYLSQ</sequence>
<evidence type="ECO:0000313" key="2">
    <source>
        <dbReference type="Proteomes" id="UP000030661"/>
    </source>
</evidence>
<proteinExistence type="predicted"/>
<keyword evidence="2" id="KW-1185">Reference proteome</keyword>
<accession>A0A081C4U5</accession>
<organism evidence="1">
    <name type="scientific">Vecturithrix granuli</name>
    <dbReference type="NCBI Taxonomy" id="1499967"/>
    <lineage>
        <taxon>Bacteria</taxon>
        <taxon>Candidatus Moduliflexota</taxon>
        <taxon>Candidatus Vecturitrichia</taxon>
        <taxon>Candidatus Vecturitrichales</taxon>
        <taxon>Candidatus Vecturitrichaceae</taxon>
        <taxon>Candidatus Vecturithrix</taxon>
    </lineage>
</organism>
<dbReference type="Pfam" id="PF06013">
    <property type="entry name" value="WXG100"/>
    <property type="match status" value="1"/>
</dbReference>
<evidence type="ECO:0008006" key="3">
    <source>
        <dbReference type="Google" id="ProtNLM"/>
    </source>
</evidence>
<dbReference type="Proteomes" id="UP000030661">
    <property type="component" value="Unassembled WGS sequence"/>
</dbReference>
<dbReference type="SUPFAM" id="SSF158414">
    <property type="entry name" value="HP0062-like"/>
    <property type="match status" value="1"/>
</dbReference>
<protein>
    <recommendedName>
        <fullName evidence="3">WXG100 family type VII secretion target</fullName>
    </recommendedName>
</protein>
<dbReference type="STRING" id="1499967.U27_06585"/>
<dbReference type="InterPro" id="IPR010310">
    <property type="entry name" value="T7SS_ESAT-6-like"/>
</dbReference>
<dbReference type="InterPro" id="IPR029013">
    <property type="entry name" value="HP0062-like_sf"/>
</dbReference>
<name>A0A081C4U5_VECG1</name>
<dbReference type="EMBL" id="DF820470">
    <property type="protein sequence ID" value="GAK59600.1"/>
    <property type="molecule type" value="Genomic_DNA"/>
</dbReference>
<dbReference type="AlphaFoldDB" id="A0A081C4U5"/>